<reference evidence="1 2" key="1">
    <citation type="submission" date="2017-07" db="EMBL/GenBank/DDBJ databases">
        <title>Genomes of Fischerella (Mastigocladus) sp. strains.</title>
        <authorList>
            <person name="Miller S.R."/>
        </authorList>
    </citation>
    <scope>NUCLEOTIDE SEQUENCE [LARGE SCALE GENOMIC DNA]</scope>
    <source>
        <strain evidence="1 2">CCMEE 5330</strain>
    </source>
</reference>
<dbReference type="EMBL" id="NMQI01000031">
    <property type="protein sequence ID" value="PMB48274.1"/>
    <property type="molecule type" value="Genomic_DNA"/>
</dbReference>
<comment type="caution">
    <text evidence="1">The sequence shown here is derived from an EMBL/GenBank/DDBJ whole genome shotgun (WGS) entry which is preliminary data.</text>
</comment>
<organism evidence="1 2">
    <name type="scientific">Fischerella thermalis CCMEE 5330</name>
    <dbReference type="NCBI Taxonomy" id="2019670"/>
    <lineage>
        <taxon>Bacteria</taxon>
        <taxon>Bacillati</taxon>
        <taxon>Cyanobacteriota</taxon>
        <taxon>Cyanophyceae</taxon>
        <taxon>Nostocales</taxon>
        <taxon>Hapalosiphonaceae</taxon>
        <taxon>Fischerella</taxon>
    </lineage>
</organism>
<dbReference type="AlphaFoldDB" id="A0A2N6MNC3"/>
<dbReference type="Proteomes" id="UP000234966">
    <property type="component" value="Unassembled WGS sequence"/>
</dbReference>
<proteinExistence type="predicted"/>
<evidence type="ECO:0000313" key="1">
    <source>
        <dbReference type="EMBL" id="PMB48274.1"/>
    </source>
</evidence>
<accession>A0A2N6MNC3</accession>
<name>A0A2N6MNC3_9CYAN</name>
<gene>
    <name evidence="1" type="ORF">CEN41_01710</name>
</gene>
<sequence>MGRVINTNEPGKRRSYHMRTIAEIVRALGQKQEVDDDVRDMCATIVLSLRDIHETVEESIKAWEKRNYWKKADDFQEQWYWASQTADQFEKLIREENWDELPAMMMRLYPRIADIEINKSMRSADVWAGNYDRLLNV</sequence>
<protein>
    <submittedName>
        <fullName evidence="1">Uncharacterized protein</fullName>
    </submittedName>
</protein>
<evidence type="ECO:0000313" key="2">
    <source>
        <dbReference type="Proteomes" id="UP000234966"/>
    </source>
</evidence>